<evidence type="ECO:0000313" key="3">
    <source>
        <dbReference type="Proteomes" id="UP000198211"/>
    </source>
</evidence>
<accession>A0A225VJU6</accession>
<sequence>MFTHATPGTTSATSSPSSRAPAAPTDSESQAAARADVVDVTEEGEPWTVTSARRVSDPPPLRSSNRAAVKSVVEVPPTDGRKGKRKTAKRVPPVASKKSPRVDTAASESESEEKAPLLRLKRQKTLVPAPEMSSMHDDPRSTVTSSRAKGFNLNSFLVSFLPGVGVPAITTRSSQPETVSARVEEAASTPGALSLLEELRALKTEVHQLRGLVGASEGVVAVRASVTVTNTKGELPPAEVCYLTSGSFPEGSKKAKVDYNPPKAHMLTANRMFRTFGSATGKSLSAMAFVLRLRELDCVKFQATPAVLMVIFSGRLGSRG</sequence>
<dbReference type="Proteomes" id="UP000198211">
    <property type="component" value="Unassembled WGS sequence"/>
</dbReference>
<dbReference type="EMBL" id="NBNE01004766">
    <property type="protein sequence ID" value="OWZ04800.1"/>
    <property type="molecule type" value="Genomic_DNA"/>
</dbReference>
<evidence type="ECO:0000313" key="2">
    <source>
        <dbReference type="EMBL" id="OWZ04800.1"/>
    </source>
</evidence>
<gene>
    <name evidence="2" type="ORF">PHMEG_00023238</name>
</gene>
<dbReference type="OrthoDB" id="128834at2759"/>
<keyword evidence="3" id="KW-1185">Reference proteome</keyword>
<feature type="region of interest" description="Disordered" evidence="1">
    <location>
        <begin position="1"/>
        <end position="145"/>
    </location>
</feature>
<comment type="caution">
    <text evidence="2">The sequence shown here is derived from an EMBL/GenBank/DDBJ whole genome shotgun (WGS) entry which is preliminary data.</text>
</comment>
<dbReference type="AlphaFoldDB" id="A0A225VJU6"/>
<feature type="compositionally biased region" description="Low complexity" evidence="1">
    <location>
        <begin position="1"/>
        <end position="25"/>
    </location>
</feature>
<protein>
    <submittedName>
        <fullName evidence="2">Uncharacterized protein</fullName>
    </submittedName>
</protein>
<name>A0A225VJU6_9STRA</name>
<proteinExistence type="predicted"/>
<reference evidence="3" key="1">
    <citation type="submission" date="2017-03" db="EMBL/GenBank/DDBJ databases">
        <title>Phytopthora megakarya and P. palmivora, two closely related causual agents of cacao black pod achieved similar genome size and gene model numbers by different mechanisms.</title>
        <authorList>
            <person name="Ali S."/>
            <person name="Shao J."/>
            <person name="Larry D.J."/>
            <person name="Kronmiller B."/>
            <person name="Shen D."/>
            <person name="Strem M.D."/>
            <person name="Melnick R.L."/>
            <person name="Guiltinan M.J."/>
            <person name="Tyler B.M."/>
            <person name="Meinhardt L.W."/>
            <person name="Bailey B.A."/>
        </authorList>
    </citation>
    <scope>NUCLEOTIDE SEQUENCE [LARGE SCALE GENOMIC DNA]</scope>
    <source>
        <strain evidence="3">zdho120</strain>
    </source>
</reference>
<organism evidence="2 3">
    <name type="scientific">Phytophthora megakarya</name>
    <dbReference type="NCBI Taxonomy" id="4795"/>
    <lineage>
        <taxon>Eukaryota</taxon>
        <taxon>Sar</taxon>
        <taxon>Stramenopiles</taxon>
        <taxon>Oomycota</taxon>
        <taxon>Peronosporomycetes</taxon>
        <taxon>Peronosporales</taxon>
        <taxon>Peronosporaceae</taxon>
        <taxon>Phytophthora</taxon>
    </lineage>
</organism>
<dbReference type="STRING" id="4795.A0A225VJU6"/>
<evidence type="ECO:0000256" key="1">
    <source>
        <dbReference type="SAM" id="MobiDB-lite"/>
    </source>
</evidence>